<dbReference type="RefSeq" id="XP_021836595.2">
    <property type="nucleotide sequence ID" value="XM_021980903.2"/>
</dbReference>
<dbReference type="PANTHER" id="PTHR33499:SF43">
    <property type="entry name" value="TRANSPOSASE, PTTA_EN_SPM, PLANT"/>
    <property type="match status" value="1"/>
</dbReference>
<evidence type="ECO:0000256" key="2">
    <source>
        <dbReference type="SAM" id="MobiDB-lite"/>
    </source>
</evidence>
<reference evidence="4" key="2">
    <citation type="submission" date="2025-08" db="UniProtKB">
        <authorList>
            <consortium name="RefSeq"/>
        </authorList>
    </citation>
    <scope>IDENTIFICATION</scope>
    <source>
        <tissue evidence="4">Leaf</tissue>
    </source>
</reference>
<evidence type="ECO:0000256" key="1">
    <source>
        <dbReference type="SAM" id="Coils"/>
    </source>
</evidence>
<dbReference type="PANTHER" id="PTHR33499">
    <property type="entry name" value="OS12G0282400 PROTEIN-RELATED"/>
    <property type="match status" value="1"/>
</dbReference>
<keyword evidence="3" id="KW-1185">Reference proteome</keyword>
<protein>
    <recommendedName>
        <fullName evidence="5">Myb/SANT-like domain-containing protein</fullName>
    </recommendedName>
</protein>
<keyword evidence="1" id="KW-0175">Coiled coil</keyword>
<feature type="region of interest" description="Disordered" evidence="2">
    <location>
        <begin position="229"/>
        <end position="250"/>
    </location>
</feature>
<proteinExistence type="predicted"/>
<dbReference type="Proteomes" id="UP000813463">
    <property type="component" value="Chromosome 6"/>
</dbReference>
<organism evidence="3 4">
    <name type="scientific">Spinacia oleracea</name>
    <name type="common">Spinach</name>
    <dbReference type="NCBI Taxonomy" id="3562"/>
    <lineage>
        <taxon>Eukaryota</taxon>
        <taxon>Viridiplantae</taxon>
        <taxon>Streptophyta</taxon>
        <taxon>Embryophyta</taxon>
        <taxon>Tracheophyta</taxon>
        <taxon>Spermatophyta</taxon>
        <taxon>Magnoliopsida</taxon>
        <taxon>eudicotyledons</taxon>
        <taxon>Gunneridae</taxon>
        <taxon>Pentapetalae</taxon>
        <taxon>Caryophyllales</taxon>
        <taxon>Chenopodiaceae</taxon>
        <taxon>Chenopodioideae</taxon>
        <taxon>Anserineae</taxon>
        <taxon>Spinacia</taxon>
    </lineage>
</organism>
<evidence type="ECO:0000313" key="4">
    <source>
        <dbReference type="RefSeq" id="XP_021836595.2"/>
    </source>
</evidence>
<accession>A0A9R0JJG5</accession>
<gene>
    <name evidence="4" type="primary">LOC110776348</name>
</gene>
<sequence length="325" mass="37717">MSHLCFPRKILKDHQNLLKWNKNPSISDCLRRPKRKYNLPEKVGGANVVEALSFQCSILYRHWRFRLKEAHYRGKTKAQARANKPSTVDKEAWVWFVDEYWGSPKQERISKINTENKLRLTETPANGSRCTTRICYDMMNEPPVFSTQDLEGSSEPVEVEQEPIYLRLFEKTKKHKKKDGGSGWEPIAEKIYEELKKLHETQIEEHGKDTLSVKDAYIKVLKPKSGYLKGLGPGARPPKKGRNGENNERVELSTQVDTLTASNEELRVSNEQLKASNEEFKASNEELKVEFARMNKEAIEREQKLREDMLKMFEDMRNNGSRTSS</sequence>
<feature type="coiled-coil region" evidence="1">
    <location>
        <begin position="256"/>
        <end position="319"/>
    </location>
</feature>
<dbReference type="KEGG" id="soe:110776348"/>
<reference evidence="3" key="1">
    <citation type="journal article" date="2021" name="Nat. Commun.">
        <title>Genomic analyses provide insights into spinach domestication and the genetic basis of agronomic traits.</title>
        <authorList>
            <person name="Cai X."/>
            <person name="Sun X."/>
            <person name="Xu C."/>
            <person name="Sun H."/>
            <person name="Wang X."/>
            <person name="Ge C."/>
            <person name="Zhang Z."/>
            <person name="Wang Q."/>
            <person name="Fei Z."/>
            <person name="Jiao C."/>
            <person name="Wang Q."/>
        </authorList>
    </citation>
    <scope>NUCLEOTIDE SEQUENCE [LARGE SCALE GENOMIC DNA]</scope>
    <source>
        <strain evidence="3">cv. Varoflay</strain>
    </source>
</reference>
<dbReference type="GeneID" id="110776348"/>
<dbReference type="AlphaFoldDB" id="A0A9R0JJG5"/>
<name>A0A9R0JJG5_SPIOL</name>
<evidence type="ECO:0008006" key="5">
    <source>
        <dbReference type="Google" id="ProtNLM"/>
    </source>
</evidence>
<evidence type="ECO:0000313" key="3">
    <source>
        <dbReference type="Proteomes" id="UP000813463"/>
    </source>
</evidence>